<name>A0ACC2CK54_DIPCM</name>
<gene>
    <name evidence="1" type="ORF">O6H91_10G090000</name>
</gene>
<accession>A0ACC2CK54</accession>
<dbReference type="EMBL" id="CM055101">
    <property type="protein sequence ID" value="KAJ7542102.1"/>
    <property type="molecule type" value="Genomic_DNA"/>
</dbReference>
<evidence type="ECO:0000313" key="1">
    <source>
        <dbReference type="EMBL" id="KAJ7542102.1"/>
    </source>
</evidence>
<evidence type="ECO:0000313" key="2">
    <source>
        <dbReference type="Proteomes" id="UP001162992"/>
    </source>
</evidence>
<organism evidence="1 2">
    <name type="scientific">Diphasiastrum complanatum</name>
    <name type="common">Issler's clubmoss</name>
    <name type="synonym">Lycopodium complanatum</name>
    <dbReference type="NCBI Taxonomy" id="34168"/>
    <lineage>
        <taxon>Eukaryota</taxon>
        <taxon>Viridiplantae</taxon>
        <taxon>Streptophyta</taxon>
        <taxon>Embryophyta</taxon>
        <taxon>Tracheophyta</taxon>
        <taxon>Lycopodiopsida</taxon>
        <taxon>Lycopodiales</taxon>
        <taxon>Lycopodiaceae</taxon>
        <taxon>Lycopodioideae</taxon>
        <taxon>Diphasiastrum</taxon>
    </lineage>
</organism>
<protein>
    <submittedName>
        <fullName evidence="1">Uncharacterized protein</fullName>
    </submittedName>
</protein>
<keyword evidence="2" id="KW-1185">Reference proteome</keyword>
<reference evidence="2" key="1">
    <citation type="journal article" date="2024" name="Proc. Natl. Acad. Sci. U.S.A.">
        <title>Extraordinary preservation of gene collinearity over three hundred million years revealed in homosporous lycophytes.</title>
        <authorList>
            <person name="Li C."/>
            <person name="Wickell D."/>
            <person name="Kuo L.Y."/>
            <person name="Chen X."/>
            <person name="Nie B."/>
            <person name="Liao X."/>
            <person name="Peng D."/>
            <person name="Ji J."/>
            <person name="Jenkins J."/>
            <person name="Williams M."/>
            <person name="Shu S."/>
            <person name="Plott C."/>
            <person name="Barry K."/>
            <person name="Rajasekar S."/>
            <person name="Grimwood J."/>
            <person name="Han X."/>
            <person name="Sun S."/>
            <person name="Hou Z."/>
            <person name="He W."/>
            <person name="Dai G."/>
            <person name="Sun C."/>
            <person name="Schmutz J."/>
            <person name="Leebens-Mack J.H."/>
            <person name="Li F.W."/>
            <person name="Wang L."/>
        </authorList>
    </citation>
    <scope>NUCLEOTIDE SEQUENCE [LARGE SCALE GENOMIC DNA]</scope>
    <source>
        <strain evidence="2">cv. PW_Plant_1</strain>
    </source>
</reference>
<sequence length="441" mass="49204">MDDDDDETVAPKWRCLQLKSTRRHHRHEAVPARDGNNQKLEKVEQELAQIPSDATAELRSSNNESAAQESHMESPNHLLIMVNGIVGSANDWKYTAVQFKLKQGDKVIVHCSSCNSATLTFHGVNIMGRRLADEVRDVVNRTPGLAKISFLAHSLGGLVARYAISQLYVPVLSGKTEKDREKFKTNEVDAVQRKGTLLGLQPINFITIATPHLGSRGNKQLPFLCGIVCLEKVAPRVAHLIIGKTGKHLFLADGSCNKLPLLQRMTTDCEEGLFISALQGFKHRVAYANICNDHMVGWRTSSLRRKSEIHKVKKSKLVIPDVCAMNSEPEHLGLVQMKHVPLDPKYPHIINVEDVPSQLDASTEFCLTSPVAELNEKHIVSKSIEEKLLVGLTQLKWKRVDVSFRGSCQRFFAHSTIQVKIYCLHSDGADVIAHIIDNFEV</sequence>
<dbReference type="Proteomes" id="UP001162992">
    <property type="component" value="Chromosome 10"/>
</dbReference>
<proteinExistence type="predicted"/>
<comment type="caution">
    <text evidence="1">The sequence shown here is derived from an EMBL/GenBank/DDBJ whole genome shotgun (WGS) entry which is preliminary data.</text>
</comment>